<dbReference type="AlphaFoldDB" id="G0ULP9"/>
<dbReference type="Pfam" id="PF02816">
    <property type="entry name" value="Alpha_kinase"/>
    <property type="match status" value="1"/>
</dbReference>
<gene>
    <name evidence="7" type="ORF">TCIL3000_4_4190</name>
</gene>
<evidence type="ECO:0000259" key="6">
    <source>
        <dbReference type="PROSITE" id="PS51158"/>
    </source>
</evidence>
<dbReference type="Gene3D" id="3.20.200.10">
    <property type="entry name" value="MHCK/EF2 kinase"/>
    <property type="match status" value="1"/>
</dbReference>
<dbReference type="PANTHER" id="PTHR45992">
    <property type="entry name" value="EUKARYOTIC ELONGATION FACTOR 2 KINASE-RELATED"/>
    <property type="match status" value="1"/>
</dbReference>
<evidence type="ECO:0000256" key="4">
    <source>
        <dbReference type="ARBA" id="ARBA00022777"/>
    </source>
</evidence>
<dbReference type="SUPFAM" id="SSF56112">
    <property type="entry name" value="Protein kinase-like (PK-like)"/>
    <property type="match status" value="1"/>
</dbReference>
<keyword evidence="1" id="KW-0723">Serine/threonine-protein kinase</keyword>
<reference evidence="7" key="1">
    <citation type="journal article" date="2012" name="Proc. Natl. Acad. Sci. U.S.A.">
        <title>Antigenic diversity is generated by distinct evolutionary mechanisms in African trypanosome species.</title>
        <authorList>
            <person name="Jackson A.P."/>
            <person name="Berry A."/>
            <person name="Aslett M."/>
            <person name="Allison H.C."/>
            <person name="Burton P."/>
            <person name="Vavrova-Anderson J."/>
            <person name="Brown R."/>
            <person name="Browne H."/>
            <person name="Corton N."/>
            <person name="Hauser H."/>
            <person name="Gamble J."/>
            <person name="Gilderthorp R."/>
            <person name="Marcello L."/>
            <person name="McQuillan J."/>
            <person name="Otto T.D."/>
            <person name="Quail M.A."/>
            <person name="Sanders M.J."/>
            <person name="van Tonder A."/>
            <person name="Ginger M.L."/>
            <person name="Field M.C."/>
            <person name="Barry J.D."/>
            <person name="Hertz-Fowler C."/>
            <person name="Berriman M."/>
        </authorList>
    </citation>
    <scope>NUCLEOTIDE SEQUENCE</scope>
    <source>
        <strain evidence="7">IL3000</strain>
    </source>
</reference>
<dbReference type="GO" id="GO:0031037">
    <property type="term" value="P:myosin II filament disassembly"/>
    <property type="evidence" value="ECO:0007669"/>
    <property type="project" value="TreeGrafter"/>
</dbReference>
<proteinExistence type="predicted"/>
<dbReference type="VEuPathDB" id="TriTrypDB:TcIL3000_4_4190"/>
<organism evidence="7">
    <name type="scientific">Trypanosoma congolense (strain IL3000)</name>
    <dbReference type="NCBI Taxonomy" id="1068625"/>
    <lineage>
        <taxon>Eukaryota</taxon>
        <taxon>Discoba</taxon>
        <taxon>Euglenozoa</taxon>
        <taxon>Kinetoplastea</taxon>
        <taxon>Metakinetoplastina</taxon>
        <taxon>Trypanosomatida</taxon>
        <taxon>Trypanosomatidae</taxon>
        <taxon>Trypanosoma</taxon>
        <taxon>Nannomonas</taxon>
    </lineage>
</organism>
<dbReference type="SMART" id="SM00811">
    <property type="entry name" value="Alpha_kinase"/>
    <property type="match status" value="1"/>
</dbReference>
<keyword evidence="4" id="KW-0418">Kinase</keyword>
<evidence type="ECO:0000256" key="2">
    <source>
        <dbReference type="ARBA" id="ARBA00022679"/>
    </source>
</evidence>
<accession>G0ULP9</accession>
<sequence length="485" mass="55053">MGLFLPPPHDSLSFVCLFVLHRCPHCYHPGYADRYVAAVSFVVAVIVSNGVAVVPELPMENWMKVISCYCCVPSGRVEQRGRKKERKEKSSVIGSFMLLDAPTWAWKIKFTKKKEERNLNIFTTPMRTYIFKFLCLPNASAQNLPHFLKISIARRLSLTIPAEPMVPERSPDASCICGATKYIYSLRKKEWVVSNTNVQILSPMKPFAKGGMRICYEVEEIEDDGSHTRCIAKLFLKTVSDVKEVDYFCEGEAQCLCEEFANNFNKAPFSGPRKPCISFLQCQVVRISRKDIPRAYRGQKEGFFSYRTMDTGEVLFVMEPKLGGQFTKYNSNFGDIYESDKRFKTEAEIESRRHMLHVAEAFSHFTLVDSRGSMLLCDLQGVNDLLTDPQIHTEDGRGLGLGNMGMEGIEKFVSNHKCNEICEGMGLRPLTGLVWGPPGDANESNVYAFLRAQLRQNSIQPPKPIAEMTEEERLEHALRLSRLTY</sequence>
<name>G0ULP9_TRYCI</name>
<feature type="domain" description="Alpha-type protein kinase" evidence="6">
    <location>
        <begin position="183"/>
        <end position="430"/>
    </location>
</feature>
<dbReference type="InterPro" id="IPR004166">
    <property type="entry name" value="a-kinase_dom"/>
</dbReference>
<evidence type="ECO:0000256" key="1">
    <source>
        <dbReference type="ARBA" id="ARBA00022527"/>
    </source>
</evidence>
<dbReference type="GO" id="GO:0004674">
    <property type="term" value="F:protein serine/threonine kinase activity"/>
    <property type="evidence" value="ECO:0007669"/>
    <property type="project" value="UniProtKB-KW"/>
</dbReference>
<dbReference type="EMBL" id="HE575317">
    <property type="protein sequence ID" value="CCC90304.1"/>
    <property type="molecule type" value="Genomic_DNA"/>
</dbReference>
<evidence type="ECO:0000256" key="3">
    <source>
        <dbReference type="ARBA" id="ARBA00022741"/>
    </source>
</evidence>
<dbReference type="InterPro" id="IPR011009">
    <property type="entry name" value="Kinase-like_dom_sf"/>
</dbReference>
<keyword evidence="3" id="KW-0547">Nucleotide-binding</keyword>
<dbReference type="Gene3D" id="3.30.200.20">
    <property type="entry name" value="Phosphorylase Kinase, domain 1"/>
    <property type="match status" value="2"/>
</dbReference>
<dbReference type="GO" id="GO:1903013">
    <property type="term" value="P:response to differentiation-inducing factor 1"/>
    <property type="evidence" value="ECO:0007669"/>
    <property type="project" value="TreeGrafter"/>
</dbReference>
<evidence type="ECO:0000313" key="7">
    <source>
        <dbReference type="EMBL" id="CCC90304.1"/>
    </source>
</evidence>
<keyword evidence="5" id="KW-0067">ATP-binding</keyword>
<keyword evidence="2" id="KW-0808">Transferase</keyword>
<protein>
    <submittedName>
        <fullName evidence="7">Uncharacterized protein TCIL3000_4_4190</fullName>
    </submittedName>
</protein>
<dbReference type="CDD" id="cd04515">
    <property type="entry name" value="Alpha_kinase"/>
    <property type="match status" value="1"/>
</dbReference>
<dbReference type="GO" id="GO:0005524">
    <property type="term" value="F:ATP binding"/>
    <property type="evidence" value="ECO:0007669"/>
    <property type="project" value="UniProtKB-KW"/>
</dbReference>
<dbReference type="PANTHER" id="PTHR45992:SF2">
    <property type="entry name" value="EUKARYOTIC ELONGATION FACTOR 2 KINASE"/>
    <property type="match status" value="1"/>
</dbReference>
<dbReference type="PROSITE" id="PS51158">
    <property type="entry name" value="ALPHA_KINASE"/>
    <property type="match status" value="1"/>
</dbReference>
<dbReference type="InterPro" id="IPR051852">
    <property type="entry name" value="Alpha-type_PK"/>
</dbReference>
<evidence type="ECO:0000256" key="5">
    <source>
        <dbReference type="ARBA" id="ARBA00022840"/>
    </source>
</evidence>